<reference evidence="1" key="1">
    <citation type="journal article" date="2023" name="Plant J.">
        <title>The genome of the king protea, Protea cynaroides.</title>
        <authorList>
            <person name="Chang J."/>
            <person name="Duong T.A."/>
            <person name="Schoeman C."/>
            <person name="Ma X."/>
            <person name="Roodt D."/>
            <person name="Barker N."/>
            <person name="Li Z."/>
            <person name="Van de Peer Y."/>
            <person name="Mizrachi E."/>
        </authorList>
    </citation>
    <scope>NUCLEOTIDE SEQUENCE</scope>
    <source>
        <tissue evidence="1">Young leaves</tissue>
    </source>
</reference>
<keyword evidence="2" id="KW-1185">Reference proteome</keyword>
<dbReference type="Proteomes" id="UP001141806">
    <property type="component" value="Unassembled WGS sequence"/>
</dbReference>
<evidence type="ECO:0000313" key="2">
    <source>
        <dbReference type="Proteomes" id="UP001141806"/>
    </source>
</evidence>
<accession>A0A9Q0H5M6</accession>
<evidence type="ECO:0000313" key="1">
    <source>
        <dbReference type="EMBL" id="KAJ4958047.1"/>
    </source>
</evidence>
<sequence length="175" mass="19949">MLEIYLTILIPHVLECIIVQDIDNAVRIYQNLAHFKSIPYRHPDHQWVLMGGHDINEIIVPKADVSLAMQLLERELLDLLFSTLNQLFLGLFIYELNDDREHLPSQVFRPYSNSKAFPLVWLKNRSSSRPKSCSGPALPNDSLGGLWQCIFWGISTGAMIGCSMPFHNAMLMSPK</sequence>
<dbReference type="EMBL" id="JAMYWD010000010">
    <property type="protein sequence ID" value="KAJ4958047.1"/>
    <property type="molecule type" value="Genomic_DNA"/>
</dbReference>
<dbReference type="AlphaFoldDB" id="A0A9Q0H5M6"/>
<name>A0A9Q0H5M6_9MAGN</name>
<protein>
    <submittedName>
        <fullName evidence="1">Uncharacterized protein</fullName>
    </submittedName>
</protein>
<proteinExistence type="predicted"/>
<organism evidence="1 2">
    <name type="scientific">Protea cynaroides</name>
    <dbReference type="NCBI Taxonomy" id="273540"/>
    <lineage>
        <taxon>Eukaryota</taxon>
        <taxon>Viridiplantae</taxon>
        <taxon>Streptophyta</taxon>
        <taxon>Embryophyta</taxon>
        <taxon>Tracheophyta</taxon>
        <taxon>Spermatophyta</taxon>
        <taxon>Magnoliopsida</taxon>
        <taxon>Proteales</taxon>
        <taxon>Proteaceae</taxon>
        <taxon>Protea</taxon>
    </lineage>
</organism>
<gene>
    <name evidence="1" type="ORF">NE237_025158</name>
</gene>
<comment type="caution">
    <text evidence="1">The sequence shown here is derived from an EMBL/GenBank/DDBJ whole genome shotgun (WGS) entry which is preliminary data.</text>
</comment>